<accession>A0A813F269</accession>
<feature type="region of interest" description="Disordered" evidence="2">
    <location>
        <begin position="27"/>
        <end position="46"/>
    </location>
</feature>
<feature type="coiled-coil region" evidence="1">
    <location>
        <begin position="155"/>
        <end position="207"/>
    </location>
</feature>
<evidence type="ECO:0000313" key="3">
    <source>
        <dbReference type="EMBL" id="CAE8604520.1"/>
    </source>
</evidence>
<dbReference type="EMBL" id="CAJNNV010016568">
    <property type="protein sequence ID" value="CAE8604520.1"/>
    <property type="molecule type" value="Genomic_DNA"/>
</dbReference>
<keyword evidence="4" id="KW-1185">Reference proteome</keyword>
<dbReference type="Proteomes" id="UP000654075">
    <property type="component" value="Unassembled WGS sequence"/>
</dbReference>
<comment type="caution">
    <text evidence="3">The sequence shown here is derived from an EMBL/GenBank/DDBJ whole genome shotgun (WGS) entry which is preliminary data.</text>
</comment>
<dbReference type="AlphaFoldDB" id="A0A813F269"/>
<feature type="coiled-coil region" evidence="1">
    <location>
        <begin position="47"/>
        <end position="118"/>
    </location>
</feature>
<evidence type="ECO:0000313" key="4">
    <source>
        <dbReference type="Proteomes" id="UP000654075"/>
    </source>
</evidence>
<feature type="non-terminal residue" evidence="3">
    <location>
        <position position="316"/>
    </location>
</feature>
<proteinExistence type="predicted"/>
<name>A0A813F269_POLGL</name>
<sequence length="316" mass="36120">AAFFDGISFTQLPSIEVRLAVPRPISAPSAAVEAEEGASTRKRGRAARDQVEELEDANFELMRATEQVSRRLDELERIVATQDERNSSVITKAKREMLAVQEKAMQEMQLKVDALKEDDANILRDLDVVRQHSSLVERDGIDGRKEIVDMMTAFGQKVDGQFDEVEAELDKLKAEDERLDAEANATKEDHRQQLEDHLNELQRLEDAKVNMDTWRKGEDGMSERITQELAAFNQRFESEQEHTATRLLQEAQTREKHDNEISKLLGETTIRLDEDIRKLLDEDIRKLNTDLQAVLQLADEQLQASRTELSTSIHDK</sequence>
<protein>
    <submittedName>
        <fullName evidence="3">Uncharacterized protein</fullName>
    </submittedName>
</protein>
<feature type="non-terminal residue" evidence="3">
    <location>
        <position position="1"/>
    </location>
</feature>
<evidence type="ECO:0000256" key="1">
    <source>
        <dbReference type="SAM" id="Coils"/>
    </source>
</evidence>
<gene>
    <name evidence="3" type="ORF">PGLA1383_LOCUS22677</name>
</gene>
<organism evidence="3 4">
    <name type="scientific">Polarella glacialis</name>
    <name type="common">Dinoflagellate</name>
    <dbReference type="NCBI Taxonomy" id="89957"/>
    <lineage>
        <taxon>Eukaryota</taxon>
        <taxon>Sar</taxon>
        <taxon>Alveolata</taxon>
        <taxon>Dinophyceae</taxon>
        <taxon>Suessiales</taxon>
        <taxon>Suessiaceae</taxon>
        <taxon>Polarella</taxon>
    </lineage>
</organism>
<evidence type="ECO:0000256" key="2">
    <source>
        <dbReference type="SAM" id="MobiDB-lite"/>
    </source>
</evidence>
<keyword evidence="1" id="KW-0175">Coiled coil</keyword>
<reference evidence="3" key="1">
    <citation type="submission" date="2021-02" db="EMBL/GenBank/DDBJ databases">
        <authorList>
            <person name="Dougan E. K."/>
            <person name="Rhodes N."/>
            <person name="Thang M."/>
            <person name="Chan C."/>
        </authorList>
    </citation>
    <scope>NUCLEOTIDE SEQUENCE</scope>
</reference>
<dbReference type="OrthoDB" id="417192at2759"/>